<proteinExistence type="predicted"/>
<dbReference type="Pfam" id="PF12833">
    <property type="entry name" value="HTH_18"/>
    <property type="match status" value="1"/>
</dbReference>
<feature type="domain" description="HTH araC/xylS-type" evidence="4">
    <location>
        <begin position="204"/>
        <end position="302"/>
    </location>
</feature>
<keyword evidence="1" id="KW-0805">Transcription regulation</keyword>
<evidence type="ECO:0000313" key="6">
    <source>
        <dbReference type="Proteomes" id="UP000244162"/>
    </source>
</evidence>
<dbReference type="GO" id="GO:0003700">
    <property type="term" value="F:DNA-binding transcription factor activity"/>
    <property type="evidence" value="ECO:0007669"/>
    <property type="project" value="InterPro"/>
</dbReference>
<evidence type="ECO:0000259" key="4">
    <source>
        <dbReference type="PROSITE" id="PS01124"/>
    </source>
</evidence>
<dbReference type="InterPro" id="IPR050204">
    <property type="entry name" value="AraC_XylS_family_regulators"/>
</dbReference>
<evidence type="ECO:0000256" key="2">
    <source>
        <dbReference type="ARBA" id="ARBA00023125"/>
    </source>
</evidence>
<dbReference type="InterPro" id="IPR032783">
    <property type="entry name" value="AraC_lig"/>
</dbReference>
<sequence length="305" mass="33828">MLISDPLSDILALLDARTVVTNRMEIGGDWAFTCQGVRGLKFVALSRGNAWIYSDEIAPLFLQSGDVLLLSGNRPYVLASSLETRPIDISTVIPEAADHLSSSSEITDTYLLGGRVLLEETRAPLLLDVLPAIVHLDATDQNAVLIRWLIERLGHEFKEARAGAALASAQLAQLILLHLLRGHLERGGGDLRGWLSGLSDEHIARALELMHRDAAHDWTLDQLARSVGMSRTAFTLRFRKIMEMAPIAYLTQWRMQLAEREIRDGRKPVGAIGRSVGYASESAFTTAFRRQFGLSPKRYMKERGS</sequence>
<dbReference type="InterPro" id="IPR009057">
    <property type="entry name" value="Homeodomain-like_sf"/>
</dbReference>
<dbReference type="InterPro" id="IPR018062">
    <property type="entry name" value="HTH_AraC-typ_CS"/>
</dbReference>
<comment type="caution">
    <text evidence="5">The sequence shown here is derived from an EMBL/GenBank/DDBJ whole genome shotgun (WGS) entry which is preliminary data.</text>
</comment>
<dbReference type="GO" id="GO:0043565">
    <property type="term" value="F:sequence-specific DNA binding"/>
    <property type="evidence" value="ECO:0007669"/>
    <property type="project" value="InterPro"/>
</dbReference>
<keyword evidence="3" id="KW-0804">Transcription</keyword>
<evidence type="ECO:0000256" key="1">
    <source>
        <dbReference type="ARBA" id="ARBA00023015"/>
    </source>
</evidence>
<dbReference type="PROSITE" id="PS01124">
    <property type="entry name" value="HTH_ARAC_FAMILY_2"/>
    <property type="match status" value="1"/>
</dbReference>
<organism evidence="5 6">
    <name type="scientific">Sphingomonas oleivorans</name>
    <dbReference type="NCBI Taxonomy" id="1735121"/>
    <lineage>
        <taxon>Bacteria</taxon>
        <taxon>Pseudomonadati</taxon>
        <taxon>Pseudomonadota</taxon>
        <taxon>Alphaproteobacteria</taxon>
        <taxon>Sphingomonadales</taxon>
        <taxon>Sphingomonadaceae</taxon>
        <taxon>Sphingomonas</taxon>
    </lineage>
</organism>
<reference evidence="5 6" key="1">
    <citation type="submission" date="2017-09" db="EMBL/GenBank/DDBJ databases">
        <title>Sphingomonas panjinensis sp.nov., isolated from oil-contaminated soil.</title>
        <authorList>
            <person name="Wang L."/>
            <person name="Chen L."/>
        </authorList>
    </citation>
    <scope>NUCLEOTIDE SEQUENCE [LARGE SCALE GENOMIC DNA]</scope>
    <source>
        <strain evidence="5 6">FW-11</strain>
    </source>
</reference>
<dbReference type="SUPFAM" id="SSF46689">
    <property type="entry name" value="Homeodomain-like"/>
    <property type="match status" value="2"/>
</dbReference>
<keyword evidence="2" id="KW-0238">DNA-binding</keyword>
<dbReference type="EMBL" id="NWBU01000006">
    <property type="protein sequence ID" value="PTQ11880.1"/>
    <property type="molecule type" value="Genomic_DNA"/>
</dbReference>
<dbReference type="InterPro" id="IPR018060">
    <property type="entry name" value="HTH_AraC"/>
</dbReference>
<dbReference type="AlphaFoldDB" id="A0A2T5FZ54"/>
<name>A0A2T5FZ54_9SPHN</name>
<dbReference type="Gene3D" id="1.10.10.60">
    <property type="entry name" value="Homeodomain-like"/>
    <property type="match status" value="2"/>
</dbReference>
<keyword evidence="6" id="KW-1185">Reference proteome</keyword>
<dbReference type="Pfam" id="PF12852">
    <property type="entry name" value="Cupin_6"/>
    <property type="match status" value="1"/>
</dbReference>
<dbReference type="PROSITE" id="PS00041">
    <property type="entry name" value="HTH_ARAC_FAMILY_1"/>
    <property type="match status" value="1"/>
</dbReference>
<dbReference type="InterPro" id="IPR020449">
    <property type="entry name" value="Tscrpt_reg_AraC-type_HTH"/>
</dbReference>
<dbReference type="Proteomes" id="UP000244162">
    <property type="component" value="Unassembled WGS sequence"/>
</dbReference>
<evidence type="ECO:0000313" key="5">
    <source>
        <dbReference type="EMBL" id="PTQ11880.1"/>
    </source>
</evidence>
<accession>A0A2T5FZ54</accession>
<dbReference type="OrthoDB" id="9802263at2"/>
<dbReference type="PANTHER" id="PTHR46796">
    <property type="entry name" value="HTH-TYPE TRANSCRIPTIONAL ACTIVATOR RHAS-RELATED"/>
    <property type="match status" value="1"/>
</dbReference>
<dbReference type="PRINTS" id="PR00032">
    <property type="entry name" value="HTHARAC"/>
</dbReference>
<gene>
    <name evidence="5" type="ORF">CLG96_08170</name>
</gene>
<dbReference type="PANTHER" id="PTHR46796:SF7">
    <property type="entry name" value="ARAC FAMILY TRANSCRIPTIONAL REGULATOR"/>
    <property type="match status" value="1"/>
</dbReference>
<dbReference type="SMART" id="SM00342">
    <property type="entry name" value="HTH_ARAC"/>
    <property type="match status" value="1"/>
</dbReference>
<evidence type="ECO:0000256" key="3">
    <source>
        <dbReference type="ARBA" id="ARBA00023163"/>
    </source>
</evidence>
<dbReference type="RefSeq" id="WP_107967393.1">
    <property type="nucleotide sequence ID" value="NZ_NWBU01000006.1"/>
</dbReference>
<protein>
    <submittedName>
        <fullName evidence="5">AraC family transcriptional regulator</fullName>
    </submittedName>
</protein>